<evidence type="ECO:0000256" key="1">
    <source>
        <dbReference type="SAM" id="MobiDB-lite"/>
    </source>
</evidence>
<reference evidence="2 3" key="1">
    <citation type="submission" date="2015-06" db="EMBL/GenBank/DDBJ databases">
        <title>Survival trade-offs in plant roots during colonization by closely related pathogenic and mutualistic fungi.</title>
        <authorList>
            <person name="Hacquard S."/>
            <person name="Kracher B."/>
            <person name="Hiruma K."/>
            <person name="Weinman A."/>
            <person name="Muench P."/>
            <person name="Garrido Oter R."/>
            <person name="Ver Loren van Themaat E."/>
            <person name="Dallerey J.-F."/>
            <person name="Damm U."/>
            <person name="Henrissat B."/>
            <person name="Lespinet O."/>
            <person name="Thon M."/>
            <person name="Kemen E."/>
            <person name="McHardy A.C."/>
            <person name="Schulze-Lefert P."/>
            <person name="O'Connell R.J."/>
        </authorList>
    </citation>
    <scope>NUCLEOTIDE SEQUENCE [LARGE SCALE GENOMIC DNA]</scope>
    <source>
        <strain evidence="2 3">MAFF 238704</strain>
    </source>
</reference>
<feature type="non-terminal residue" evidence="2">
    <location>
        <position position="1"/>
    </location>
</feature>
<sequence length="84" mass="9425">LQDLNASLLHIINITRNMSYSKASSGQSTLAYSSLVDRYMSESSPWTSLSQRSCTPRTSYSDPMHSDLDGLLRQAQQKPKTSKR</sequence>
<dbReference type="EMBL" id="LFIW01002328">
    <property type="protein sequence ID" value="KZL74408.1"/>
    <property type="molecule type" value="Genomic_DNA"/>
</dbReference>
<organism evidence="2 3">
    <name type="scientific">Colletotrichum incanum</name>
    <name type="common">Soybean anthracnose fungus</name>
    <dbReference type="NCBI Taxonomy" id="1573173"/>
    <lineage>
        <taxon>Eukaryota</taxon>
        <taxon>Fungi</taxon>
        <taxon>Dikarya</taxon>
        <taxon>Ascomycota</taxon>
        <taxon>Pezizomycotina</taxon>
        <taxon>Sordariomycetes</taxon>
        <taxon>Hypocreomycetidae</taxon>
        <taxon>Glomerellales</taxon>
        <taxon>Glomerellaceae</taxon>
        <taxon>Colletotrichum</taxon>
        <taxon>Colletotrichum spaethianum species complex</taxon>
    </lineage>
</organism>
<protein>
    <submittedName>
        <fullName evidence="2">Uncharacterized protein</fullName>
    </submittedName>
</protein>
<feature type="compositionally biased region" description="Polar residues" evidence="1">
    <location>
        <begin position="43"/>
        <end position="61"/>
    </location>
</feature>
<proteinExistence type="predicted"/>
<evidence type="ECO:0000313" key="2">
    <source>
        <dbReference type="EMBL" id="KZL74408.1"/>
    </source>
</evidence>
<feature type="region of interest" description="Disordered" evidence="1">
    <location>
        <begin position="43"/>
        <end position="84"/>
    </location>
</feature>
<keyword evidence="3" id="KW-1185">Reference proteome</keyword>
<name>A0A166VBT7_COLIC</name>
<comment type="caution">
    <text evidence="2">The sequence shown here is derived from an EMBL/GenBank/DDBJ whole genome shotgun (WGS) entry which is preliminary data.</text>
</comment>
<accession>A0A166VBT7</accession>
<evidence type="ECO:0000313" key="3">
    <source>
        <dbReference type="Proteomes" id="UP000076584"/>
    </source>
</evidence>
<dbReference type="AlphaFoldDB" id="A0A166VBT7"/>
<feature type="compositionally biased region" description="Polar residues" evidence="1">
    <location>
        <begin position="74"/>
        <end position="84"/>
    </location>
</feature>
<dbReference type="Proteomes" id="UP000076584">
    <property type="component" value="Unassembled WGS sequence"/>
</dbReference>
<gene>
    <name evidence="2" type="ORF">CI238_04372</name>
</gene>